<geneLocation type="plasmid" evidence="3 4">
    <name>unnamed1</name>
</geneLocation>
<keyword evidence="4" id="KW-1185">Reference proteome</keyword>
<sequence>MKKWGPSVIAFLMAFFVLPISAFAADKGDSKVNPFDKLKEYVYMRWDILEGLDFVLIVLGIILSVVVLFILIKLIYDLFIWVAKVRSGKDSFKNKKFLVEAGVTVLLLFLFLSGTLFSWLGDAYDWMGNQNLSGTTTEASDTNTKK</sequence>
<feature type="signal peptide" evidence="2">
    <location>
        <begin position="1"/>
        <end position="24"/>
    </location>
</feature>
<keyword evidence="1" id="KW-0812">Transmembrane</keyword>
<feature type="chain" id="PRO_5012801573" evidence="2">
    <location>
        <begin position="25"/>
        <end position="146"/>
    </location>
</feature>
<proteinExistence type="predicted"/>
<name>A0A1X9T421_9BACL</name>
<gene>
    <name evidence="3" type="ORF">AR543_p0117</name>
</gene>
<protein>
    <submittedName>
        <fullName evidence="3">Uncharacterized protein</fullName>
    </submittedName>
</protein>
<feature type="transmembrane region" description="Helical" evidence="1">
    <location>
        <begin position="97"/>
        <end position="120"/>
    </location>
</feature>
<keyword evidence="3" id="KW-0614">Plasmid</keyword>
<evidence type="ECO:0000256" key="2">
    <source>
        <dbReference type="SAM" id="SignalP"/>
    </source>
</evidence>
<dbReference type="KEGG" id="pbv:AR543_p0117"/>
<dbReference type="OrthoDB" id="2376965at2"/>
<dbReference type="AlphaFoldDB" id="A0A1X9T421"/>
<keyword evidence="1" id="KW-1133">Transmembrane helix</keyword>
<evidence type="ECO:0000313" key="4">
    <source>
        <dbReference type="Proteomes" id="UP000078148"/>
    </source>
</evidence>
<feature type="transmembrane region" description="Helical" evidence="1">
    <location>
        <begin position="54"/>
        <end position="76"/>
    </location>
</feature>
<organism evidence="3 4">
    <name type="scientific">Paenibacillus bovis</name>
    <dbReference type="NCBI Taxonomy" id="1616788"/>
    <lineage>
        <taxon>Bacteria</taxon>
        <taxon>Bacillati</taxon>
        <taxon>Bacillota</taxon>
        <taxon>Bacilli</taxon>
        <taxon>Bacillales</taxon>
        <taxon>Paenibacillaceae</taxon>
        <taxon>Paenibacillus</taxon>
    </lineage>
</organism>
<keyword evidence="2" id="KW-0732">Signal</keyword>
<evidence type="ECO:0000256" key="1">
    <source>
        <dbReference type="SAM" id="Phobius"/>
    </source>
</evidence>
<evidence type="ECO:0000313" key="3">
    <source>
        <dbReference type="EMBL" id="ARR10725.1"/>
    </source>
</evidence>
<dbReference type="RefSeq" id="WP_087071427.1">
    <property type="nucleotide sequence ID" value="NZ_CP021170.1"/>
</dbReference>
<reference evidence="3 4" key="1">
    <citation type="journal article" date="2016" name="Int. J. Syst. Evol. Microbiol.">
        <title>Paenibacillus damxungensis sp. nov., isolated from raw yak (Bos grunniens) milk.</title>
        <authorList>
            <person name="Wu Z."/>
            <person name="Gao C."/>
            <person name="Han J."/>
            <person name="Liu Z."/>
        </authorList>
    </citation>
    <scope>NUCLEOTIDE SEQUENCE [LARGE SCALE GENOMIC DNA]</scope>
    <source>
        <strain evidence="3 4">BD3526</strain>
        <plasmid evidence="3 4">unnamed1</plasmid>
    </source>
</reference>
<keyword evidence="1" id="KW-0472">Membrane</keyword>
<dbReference type="EMBL" id="CP021170">
    <property type="protein sequence ID" value="ARR10725.1"/>
    <property type="molecule type" value="Genomic_DNA"/>
</dbReference>
<accession>A0A1X9T421</accession>
<dbReference type="Proteomes" id="UP000078148">
    <property type="component" value="Plasmid unnamed1"/>
</dbReference>